<gene>
    <name evidence="3" type="ORF">Smic_72350</name>
</gene>
<dbReference type="SUPFAM" id="SSF52799">
    <property type="entry name" value="(Phosphotyrosine protein) phosphatases II"/>
    <property type="match status" value="1"/>
</dbReference>
<feature type="compositionally biased region" description="Basic and acidic residues" evidence="1">
    <location>
        <begin position="296"/>
        <end position="314"/>
    </location>
</feature>
<dbReference type="GO" id="GO:0004721">
    <property type="term" value="F:phosphoprotein phosphatase activity"/>
    <property type="evidence" value="ECO:0007669"/>
    <property type="project" value="InterPro"/>
</dbReference>
<reference evidence="3 4" key="1">
    <citation type="submission" date="2020-05" db="EMBL/GenBank/DDBJ databases">
        <title>Whole genome shotgun sequence of Streptomyces microflavus NBRC 13062.</title>
        <authorList>
            <person name="Komaki H."/>
            <person name="Tamura T."/>
        </authorList>
    </citation>
    <scope>NUCLEOTIDE SEQUENCE [LARGE SCALE GENOMIC DNA]</scope>
    <source>
        <strain evidence="3 4">NBRC 13062</strain>
    </source>
</reference>
<evidence type="ECO:0000313" key="4">
    <source>
        <dbReference type="Proteomes" id="UP000498740"/>
    </source>
</evidence>
<dbReference type="AlphaFoldDB" id="A0A7J0D2C5"/>
<evidence type="ECO:0000256" key="1">
    <source>
        <dbReference type="SAM" id="MobiDB-lite"/>
    </source>
</evidence>
<dbReference type="InterPro" id="IPR029021">
    <property type="entry name" value="Prot-tyrosine_phosphatase-like"/>
</dbReference>
<dbReference type="PROSITE" id="PS50056">
    <property type="entry name" value="TYR_PHOSPHATASE_2"/>
    <property type="match status" value="1"/>
</dbReference>
<comment type="caution">
    <text evidence="3">The sequence shown here is derived from an EMBL/GenBank/DDBJ whole genome shotgun (WGS) entry which is preliminary data.</text>
</comment>
<dbReference type="Pfam" id="PF13350">
    <property type="entry name" value="Y_phosphatase3"/>
    <property type="match status" value="1"/>
</dbReference>
<dbReference type="Gene3D" id="3.90.190.10">
    <property type="entry name" value="Protein tyrosine phosphatase superfamily"/>
    <property type="match status" value="1"/>
</dbReference>
<evidence type="ECO:0000313" key="3">
    <source>
        <dbReference type="EMBL" id="GFN08679.1"/>
    </source>
</evidence>
<accession>A0A7J0D2C5</accession>
<proteinExistence type="predicted"/>
<dbReference type="InterPro" id="IPR026893">
    <property type="entry name" value="Tyr/Ser_Pase_IphP-type"/>
</dbReference>
<dbReference type="EMBL" id="BLWD01000001">
    <property type="protein sequence ID" value="GFN08679.1"/>
    <property type="molecule type" value="Genomic_DNA"/>
</dbReference>
<dbReference type="InterPro" id="IPR000387">
    <property type="entry name" value="Tyr_Pase_dom"/>
</dbReference>
<sequence length="500" mass="53288">MTQQVPQVPPTETALTGVRNFRDVGGLPTADGRRTAFGRLYRSGHLAHASAEDALFLGGLGLHTVFDFRNSADHKLDGYDIELAGVRNVSIPLSDPADGAEFWRLVRDGNIEQLRSILANGRGTERMLTMYRSTIVDRTAEHSRVLHALAEDSVPALMHCAAGKDRAGLSIAVSLLAVGVEREAIEADYLKSNDPHRRYKVKRSDMSETGMSAEVMELLNPLFGAEAAYLAAAFAAIDETWGTTDRYLAEGLKVSPRPGSGCANACSTRAEASAPGDQHGGIRADGSAPRSLRARHHEEQVEEGRDHMADHQVGEEPDDETARHPAFLGVLRGLGVPRGQRVVALGIGHDGPLCRPRGRGTKGSARVQCVAEAELGRGALQQGVDEEQLRPAPVQGRDPVRGERVEVGAVARFQIVHGLPQRDPQPPAEDVQPLLARVHPHQVALGSVRDADPQRLHGAAGATGPAVHPAVGLGALEGAARMIASRSGGFSPRSSETVVP</sequence>
<organism evidence="3 4">
    <name type="scientific">Streptomyces microflavus</name>
    <name type="common">Streptomyces lipmanii</name>
    <dbReference type="NCBI Taxonomy" id="1919"/>
    <lineage>
        <taxon>Bacteria</taxon>
        <taxon>Bacillati</taxon>
        <taxon>Actinomycetota</taxon>
        <taxon>Actinomycetes</taxon>
        <taxon>Kitasatosporales</taxon>
        <taxon>Streptomycetaceae</taxon>
        <taxon>Streptomyces</taxon>
    </lineage>
</organism>
<protein>
    <recommendedName>
        <fullName evidence="2">Tyrosine specific protein phosphatases domain-containing protein</fullName>
    </recommendedName>
</protein>
<feature type="region of interest" description="Disordered" evidence="1">
    <location>
        <begin position="271"/>
        <end position="321"/>
    </location>
</feature>
<feature type="domain" description="Tyrosine specific protein phosphatases" evidence="2">
    <location>
        <begin position="137"/>
        <end position="209"/>
    </location>
</feature>
<evidence type="ECO:0000259" key="2">
    <source>
        <dbReference type="PROSITE" id="PS50056"/>
    </source>
</evidence>
<dbReference type="Proteomes" id="UP000498740">
    <property type="component" value="Unassembled WGS sequence"/>
</dbReference>
<name>A0A7J0D2C5_STRMI</name>